<organism evidence="3 4">
    <name type="scientific">Paramarasmius palmivorus</name>
    <dbReference type="NCBI Taxonomy" id="297713"/>
    <lineage>
        <taxon>Eukaryota</taxon>
        <taxon>Fungi</taxon>
        <taxon>Dikarya</taxon>
        <taxon>Basidiomycota</taxon>
        <taxon>Agaricomycotina</taxon>
        <taxon>Agaricomycetes</taxon>
        <taxon>Agaricomycetidae</taxon>
        <taxon>Agaricales</taxon>
        <taxon>Marasmiineae</taxon>
        <taxon>Marasmiaceae</taxon>
        <taxon>Paramarasmius</taxon>
    </lineage>
</organism>
<dbReference type="AlphaFoldDB" id="A0AAW0CDH1"/>
<feature type="compositionally biased region" description="Basic residues" evidence="1">
    <location>
        <begin position="337"/>
        <end position="355"/>
    </location>
</feature>
<protein>
    <recommendedName>
        <fullName evidence="2">BTB domain-containing protein</fullName>
    </recommendedName>
</protein>
<accession>A0AAW0CDH1</accession>
<dbReference type="PROSITE" id="PS50097">
    <property type="entry name" value="BTB"/>
    <property type="match status" value="1"/>
</dbReference>
<feature type="domain" description="BTB" evidence="2">
    <location>
        <begin position="24"/>
        <end position="97"/>
    </location>
</feature>
<dbReference type="Proteomes" id="UP001383192">
    <property type="component" value="Unassembled WGS sequence"/>
</dbReference>
<evidence type="ECO:0000313" key="4">
    <source>
        <dbReference type="Proteomes" id="UP001383192"/>
    </source>
</evidence>
<sequence>MTDYGSPSGRFRTDRSDRYWIPGGDLHLIAGDTVYKVHRHFFERESLKFRETLNAPAPPGQSRPGATIGTAIELDVETEALDKFLWVFYNPKFSIYNAPAEDWACILELASRWKFPQVKDLAVRELQKQEMSTIDRIVLYHSCRVDEDIIVPLYAELCARDQPLSLAESEKLGVQTAVIVFQAREALRSLPAEKGKSPLPEDVEEDEIEEAIRDILKGVPQNNRKSISLDGWVNNISLFGFHPAADSSLKQAAAYEEALASMSETQTRTRRARRLQREEPTDTTMETMETITERGTETSTPNTAEPTVVEREAKGVIHEEADKPSTLTEKPSAGTQSRKKSIRRSILRSLRLSKK</sequence>
<evidence type="ECO:0000313" key="3">
    <source>
        <dbReference type="EMBL" id="KAK7036476.1"/>
    </source>
</evidence>
<keyword evidence="4" id="KW-1185">Reference proteome</keyword>
<gene>
    <name evidence="3" type="ORF">VNI00_011673</name>
</gene>
<proteinExistence type="predicted"/>
<dbReference type="InterPro" id="IPR011333">
    <property type="entry name" value="SKP1/BTB/POZ_sf"/>
</dbReference>
<dbReference type="EMBL" id="JAYKXP010000051">
    <property type="protein sequence ID" value="KAK7036476.1"/>
    <property type="molecule type" value="Genomic_DNA"/>
</dbReference>
<evidence type="ECO:0000259" key="2">
    <source>
        <dbReference type="PROSITE" id="PS50097"/>
    </source>
</evidence>
<feature type="region of interest" description="Disordered" evidence="1">
    <location>
        <begin position="260"/>
        <end position="355"/>
    </location>
</feature>
<dbReference type="Gene3D" id="3.30.710.10">
    <property type="entry name" value="Potassium Channel Kv1.1, Chain A"/>
    <property type="match status" value="1"/>
</dbReference>
<feature type="compositionally biased region" description="Polar residues" evidence="1">
    <location>
        <begin position="325"/>
        <end position="336"/>
    </location>
</feature>
<feature type="compositionally biased region" description="Basic and acidic residues" evidence="1">
    <location>
        <begin position="308"/>
        <end position="323"/>
    </location>
</feature>
<name>A0AAW0CDH1_9AGAR</name>
<dbReference type="InterPro" id="IPR000210">
    <property type="entry name" value="BTB/POZ_dom"/>
</dbReference>
<comment type="caution">
    <text evidence="3">The sequence shown here is derived from an EMBL/GenBank/DDBJ whole genome shotgun (WGS) entry which is preliminary data.</text>
</comment>
<evidence type="ECO:0000256" key="1">
    <source>
        <dbReference type="SAM" id="MobiDB-lite"/>
    </source>
</evidence>
<reference evidence="3 4" key="1">
    <citation type="submission" date="2024-01" db="EMBL/GenBank/DDBJ databases">
        <title>A draft genome for a cacao thread blight-causing isolate of Paramarasmius palmivorus.</title>
        <authorList>
            <person name="Baruah I.K."/>
            <person name="Bukari Y."/>
            <person name="Amoako-Attah I."/>
            <person name="Meinhardt L.W."/>
            <person name="Bailey B.A."/>
            <person name="Cohen S.P."/>
        </authorList>
    </citation>
    <scope>NUCLEOTIDE SEQUENCE [LARGE SCALE GENOMIC DNA]</scope>
    <source>
        <strain evidence="3 4">GH-12</strain>
    </source>
</reference>